<dbReference type="SUPFAM" id="SSF89550">
    <property type="entry name" value="PHP domain-like"/>
    <property type="match status" value="1"/>
</dbReference>
<dbReference type="InterPro" id="IPR004805">
    <property type="entry name" value="DnaE2/DnaE/PolC"/>
</dbReference>
<sequence length="150" mass="16883">MFSHLHVHTEYSLLDGMCRIPQLVERARELGMDSLAITDHGAMHGAIQFYLTAREAGIKPIIGCEVYLAPNDRFGREASDKKHCHLVLLARNQTGYHNLIQLTTKANLEGFYYKPRVDKELLEQHHEGLIGLSACLGGEVPHLILEGRLE</sequence>
<dbReference type="InterPro" id="IPR016195">
    <property type="entry name" value="Pol/histidinol_Pase-like"/>
</dbReference>
<dbReference type="InterPro" id="IPR003141">
    <property type="entry name" value="Pol/His_phosphatase_N"/>
</dbReference>
<dbReference type="InterPro" id="IPR004013">
    <property type="entry name" value="PHP_dom"/>
</dbReference>
<feature type="domain" description="Polymerase/histidinol phosphatase N-terminal" evidence="1">
    <location>
        <begin position="3"/>
        <end position="70"/>
    </location>
</feature>
<dbReference type="PANTHER" id="PTHR32294:SF0">
    <property type="entry name" value="DNA POLYMERASE III SUBUNIT ALPHA"/>
    <property type="match status" value="1"/>
</dbReference>
<organism evidence="2">
    <name type="scientific">marine sediment metagenome</name>
    <dbReference type="NCBI Taxonomy" id="412755"/>
    <lineage>
        <taxon>unclassified sequences</taxon>
        <taxon>metagenomes</taxon>
        <taxon>ecological metagenomes</taxon>
    </lineage>
</organism>
<dbReference type="AlphaFoldDB" id="X1PQR6"/>
<proteinExistence type="predicted"/>
<name>X1PQR6_9ZZZZ</name>
<evidence type="ECO:0000259" key="1">
    <source>
        <dbReference type="SMART" id="SM00481"/>
    </source>
</evidence>
<evidence type="ECO:0000313" key="2">
    <source>
        <dbReference type="EMBL" id="GAI58572.1"/>
    </source>
</evidence>
<reference evidence="2" key="1">
    <citation type="journal article" date="2014" name="Front. Microbiol.">
        <title>High frequency of phylogenetically diverse reductive dehalogenase-homologous genes in deep subseafloor sedimentary metagenomes.</title>
        <authorList>
            <person name="Kawai M."/>
            <person name="Futagami T."/>
            <person name="Toyoda A."/>
            <person name="Takaki Y."/>
            <person name="Nishi S."/>
            <person name="Hori S."/>
            <person name="Arai W."/>
            <person name="Tsubouchi T."/>
            <person name="Morono Y."/>
            <person name="Uchiyama I."/>
            <person name="Ito T."/>
            <person name="Fujiyama A."/>
            <person name="Inagaki F."/>
            <person name="Takami H."/>
        </authorList>
    </citation>
    <scope>NUCLEOTIDE SEQUENCE</scope>
    <source>
        <strain evidence="2">Expedition CK06-06</strain>
    </source>
</reference>
<gene>
    <name evidence="2" type="ORF">S06H3_55660</name>
</gene>
<comment type="caution">
    <text evidence="2">The sequence shown here is derived from an EMBL/GenBank/DDBJ whole genome shotgun (WGS) entry which is preliminary data.</text>
</comment>
<feature type="non-terminal residue" evidence="2">
    <location>
        <position position="150"/>
    </location>
</feature>
<protein>
    <recommendedName>
        <fullName evidence="1">Polymerase/histidinol phosphatase N-terminal domain-containing protein</fullName>
    </recommendedName>
</protein>
<accession>X1PQR6</accession>
<dbReference type="EMBL" id="BARV01035703">
    <property type="protein sequence ID" value="GAI58572.1"/>
    <property type="molecule type" value="Genomic_DNA"/>
</dbReference>
<dbReference type="GO" id="GO:0008408">
    <property type="term" value="F:3'-5' exonuclease activity"/>
    <property type="evidence" value="ECO:0007669"/>
    <property type="project" value="InterPro"/>
</dbReference>
<dbReference type="GO" id="GO:0006260">
    <property type="term" value="P:DNA replication"/>
    <property type="evidence" value="ECO:0007669"/>
    <property type="project" value="InterPro"/>
</dbReference>
<dbReference type="Gene3D" id="3.20.20.140">
    <property type="entry name" value="Metal-dependent hydrolases"/>
    <property type="match status" value="1"/>
</dbReference>
<dbReference type="SMART" id="SM00481">
    <property type="entry name" value="POLIIIAc"/>
    <property type="match status" value="1"/>
</dbReference>
<dbReference type="PANTHER" id="PTHR32294">
    <property type="entry name" value="DNA POLYMERASE III SUBUNIT ALPHA"/>
    <property type="match status" value="1"/>
</dbReference>
<dbReference type="Pfam" id="PF02811">
    <property type="entry name" value="PHP"/>
    <property type="match status" value="1"/>
</dbReference>